<dbReference type="EMBL" id="CAJNOK010005459">
    <property type="protein sequence ID" value="CAF0973001.1"/>
    <property type="molecule type" value="Genomic_DNA"/>
</dbReference>
<evidence type="ECO:0000313" key="1">
    <source>
        <dbReference type="EMBL" id="CAF0973001.1"/>
    </source>
</evidence>
<dbReference type="OrthoDB" id="9984967at2759"/>
<proteinExistence type="predicted"/>
<organism evidence="2 5">
    <name type="scientific">Didymodactylos carnosus</name>
    <dbReference type="NCBI Taxonomy" id="1234261"/>
    <lineage>
        <taxon>Eukaryota</taxon>
        <taxon>Metazoa</taxon>
        <taxon>Spiralia</taxon>
        <taxon>Gnathifera</taxon>
        <taxon>Rotifera</taxon>
        <taxon>Eurotatoria</taxon>
        <taxon>Bdelloidea</taxon>
        <taxon>Philodinida</taxon>
        <taxon>Philodinidae</taxon>
        <taxon>Didymodactylos</taxon>
    </lineage>
</organism>
<evidence type="ECO:0000313" key="5">
    <source>
        <dbReference type="Proteomes" id="UP000663829"/>
    </source>
</evidence>
<comment type="caution">
    <text evidence="2">The sequence shown here is derived from an EMBL/GenBank/DDBJ whole genome shotgun (WGS) entry which is preliminary data.</text>
</comment>
<dbReference type="EMBL" id="CAJOBC010004985">
    <property type="protein sequence ID" value="CAF3847522.1"/>
    <property type="molecule type" value="Genomic_DNA"/>
</dbReference>
<evidence type="ECO:0000313" key="4">
    <source>
        <dbReference type="EMBL" id="CAF3847522.1"/>
    </source>
</evidence>
<gene>
    <name evidence="2" type="ORF">GPM918_LOCUS17806</name>
    <name evidence="1" type="ORF">OVA965_LOCUS13197</name>
    <name evidence="4" type="ORF">SRO942_LOCUS17800</name>
    <name evidence="3" type="ORF">TMI583_LOCUS13199</name>
</gene>
<dbReference type="Proteomes" id="UP000677228">
    <property type="component" value="Unassembled WGS sequence"/>
</dbReference>
<dbReference type="Proteomes" id="UP000681722">
    <property type="component" value="Unassembled WGS sequence"/>
</dbReference>
<dbReference type="EMBL" id="CAJNOQ010004986">
    <property type="protein sequence ID" value="CAF1081760.1"/>
    <property type="molecule type" value="Genomic_DNA"/>
</dbReference>
<reference evidence="2" key="1">
    <citation type="submission" date="2021-02" db="EMBL/GenBank/DDBJ databases">
        <authorList>
            <person name="Nowell W R."/>
        </authorList>
    </citation>
    <scope>NUCLEOTIDE SEQUENCE</scope>
</reference>
<sequence length="83" mass="9666">MNRASREEYIEQVIPKTRFGQSMAVLFHLKRHKKKDIFGRCPVVSRAQSSFLFGNRTLPFEISNTVMSMRSNADDSQMDNRVQ</sequence>
<evidence type="ECO:0000313" key="2">
    <source>
        <dbReference type="EMBL" id="CAF1081760.1"/>
    </source>
</evidence>
<accession>A0A814MQC9</accession>
<dbReference type="EMBL" id="CAJOBA010005464">
    <property type="protein sequence ID" value="CAF3744234.1"/>
    <property type="molecule type" value="Genomic_DNA"/>
</dbReference>
<dbReference type="Proteomes" id="UP000663829">
    <property type="component" value="Unassembled WGS sequence"/>
</dbReference>
<keyword evidence="5" id="KW-1185">Reference proteome</keyword>
<dbReference type="AlphaFoldDB" id="A0A814MQC9"/>
<dbReference type="Proteomes" id="UP000682733">
    <property type="component" value="Unassembled WGS sequence"/>
</dbReference>
<name>A0A814MQC9_9BILA</name>
<evidence type="ECO:0000313" key="3">
    <source>
        <dbReference type="EMBL" id="CAF3744234.1"/>
    </source>
</evidence>
<protein>
    <submittedName>
        <fullName evidence="2">Uncharacterized protein</fullName>
    </submittedName>
</protein>